<dbReference type="AlphaFoldDB" id="A0A806JXV7"/>
<evidence type="ECO:0000313" key="2">
    <source>
        <dbReference type="EMBL" id="AGS51611.1"/>
    </source>
</evidence>
<organism evidence="2">
    <name type="scientific">uncultured bacterium contig00017</name>
    <dbReference type="NCBI Taxonomy" id="1181508"/>
    <lineage>
        <taxon>Bacteria</taxon>
        <taxon>environmental samples</taxon>
    </lineage>
</organism>
<dbReference type="EMBL" id="JQ844166">
    <property type="protein sequence ID" value="AGS51611.1"/>
    <property type="molecule type" value="Genomic_DNA"/>
</dbReference>
<feature type="transmembrane region" description="Helical" evidence="1">
    <location>
        <begin position="487"/>
        <end position="509"/>
    </location>
</feature>
<evidence type="ECO:0000256" key="1">
    <source>
        <dbReference type="SAM" id="Phobius"/>
    </source>
</evidence>
<reference evidence="2" key="1">
    <citation type="submission" date="2012-03" db="EMBL/GenBank/DDBJ databases">
        <title>Functional metagenomics reveals considerable lignocellulase gene clusters in the gut microbiome of a wood-feeding higher termite.</title>
        <authorList>
            <person name="Liu N."/>
        </authorList>
    </citation>
    <scope>NUCLEOTIDE SEQUENCE</scope>
</reference>
<feature type="transmembrane region" description="Helical" evidence="1">
    <location>
        <begin position="275"/>
        <end position="295"/>
    </location>
</feature>
<feature type="transmembrane region" description="Helical" evidence="1">
    <location>
        <begin position="545"/>
        <end position="569"/>
    </location>
</feature>
<feature type="transmembrane region" description="Helical" evidence="1">
    <location>
        <begin position="7"/>
        <end position="27"/>
    </location>
</feature>
<feature type="transmembrane region" description="Helical" evidence="1">
    <location>
        <begin position="423"/>
        <end position="443"/>
    </location>
</feature>
<proteinExistence type="predicted"/>
<feature type="transmembrane region" description="Helical" evidence="1">
    <location>
        <begin position="143"/>
        <end position="162"/>
    </location>
</feature>
<feature type="transmembrane region" description="Helical" evidence="1">
    <location>
        <begin position="182"/>
        <end position="198"/>
    </location>
</feature>
<feature type="transmembrane region" description="Helical" evidence="1">
    <location>
        <begin position="383"/>
        <end position="402"/>
    </location>
</feature>
<keyword evidence="1" id="KW-1133">Transmembrane helix</keyword>
<feature type="transmembrane region" description="Helical" evidence="1">
    <location>
        <begin position="515"/>
        <end position="533"/>
    </location>
</feature>
<keyword evidence="1" id="KW-0812">Transmembrane</keyword>
<accession>A0A806JXV7</accession>
<feature type="transmembrane region" description="Helical" evidence="1">
    <location>
        <begin position="351"/>
        <end position="371"/>
    </location>
</feature>
<name>A0A806JXV7_9BACT</name>
<feature type="transmembrane region" description="Helical" evidence="1">
    <location>
        <begin position="329"/>
        <end position="344"/>
    </location>
</feature>
<protein>
    <submittedName>
        <fullName evidence="2">Uncharacterized protein</fullName>
    </submittedName>
</protein>
<feature type="transmembrane region" description="Helical" evidence="1">
    <location>
        <begin position="47"/>
        <end position="72"/>
    </location>
</feature>
<feature type="transmembrane region" description="Helical" evidence="1">
    <location>
        <begin position="84"/>
        <end position="106"/>
    </location>
</feature>
<sequence length="578" mass="64520">MKEQHKKLFIAIANPLFVLCGTLLTVATTTRHIDIALRAFEDREGLAALWMLAVALLALAGLTVLAFRFRFLENTLDKLQSHSLLAQVLFVLYAAFCAGLFVGNFYEHAYAHVERLRGSLSWWEYLPYVYGAVGPLPYGPPRWIFSAVMFFPVAAFYLYFCLSLAGMTKNLIKELTKGEKRVLLYGSLVSVLYIIVLYNLSNVYWAPVMKGTAALIGADILFQYDSGLRVLDNDFANPLLYRIGNSATLRHPLFGIFALPLGIACQIFSANALFYAIALQSLQMIALVGAVIMLSRLVPPANGTQKYLFMALLFLSFPVLVGATPMERNILTLVFLIFGIYEWLNGRSATLWVNGAIGANPIYFPAALLYIRSKKTAVKDLLGGGSTFLLLLLAAGWFSILIDYKSEARDGVGLGYLLYQHSWYDSLCYYITFVESCLFAPPAGMMMSREIPRFRMTASAFESVNPLGVIILAAVIYGFARNYKNRFAQVSFAGVVLSFLLMGVGSWAIAQRDTVFYTLFFSWAYISLIYLAIDKTFDNKAKTVVLALLATLLLIVNGRIAVNILRFGMEYYPMARLY</sequence>
<feature type="transmembrane region" description="Helical" evidence="1">
    <location>
        <begin position="463"/>
        <end position="480"/>
    </location>
</feature>
<keyword evidence="1" id="KW-0472">Membrane</keyword>
<feature type="transmembrane region" description="Helical" evidence="1">
    <location>
        <begin position="307"/>
        <end position="323"/>
    </location>
</feature>